<keyword evidence="4" id="KW-0949">S-adenosyl-L-methionine</keyword>
<reference evidence="10" key="1">
    <citation type="submission" date="2015-07" db="EMBL/GenBank/DDBJ databases">
        <title>Draft Genome Sequences of Anaerolinea thermolimosa IMO-1, Bellilinea caldifistulae GOMI-1, Leptolinea tardivitalis YMTK-2, Levilinea saccharolytica KIBI-1,Longilinea arvoryzae KOME-1, Previously Described as Members of the Anaerolineaceae (Chloroflexi).</title>
        <authorList>
            <person name="Sekiguchi Y."/>
            <person name="Ohashi A."/>
            <person name="Matsuura N."/>
            <person name="Tourlousse M.D."/>
        </authorList>
    </citation>
    <scope>NUCLEOTIDE SEQUENCE [LARGE SCALE GENOMIC DNA]</scope>
    <source>
        <strain evidence="10">KOME-1</strain>
    </source>
</reference>
<keyword evidence="11" id="KW-1185">Reference proteome</keyword>
<evidence type="ECO:0000256" key="3">
    <source>
        <dbReference type="ARBA" id="ARBA00022679"/>
    </source>
</evidence>
<evidence type="ECO:0000256" key="4">
    <source>
        <dbReference type="ARBA" id="ARBA00022691"/>
    </source>
</evidence>
<dbReference type="InterPro" id="IPR058240">
    <property type="entry name" value="rSAM_sf"/>
</dbReference>
<dbReference type="NCBIfam" id="TIGR01574">
    <property type="entry name" value="miaB-methiolase"/>
    <property type="match status" value="1"/>
</dbReference>
<dbReference type="AlphaFoldDB" id="A0A0S7BCP8"/>
<dbReference type="SFLD" id="SFLDG01061">
    <property type="entry name" value="methylthiotransferase"/>
    <property type="match status" value="1"/>
</dbReference>
<dbReference type="GO" id="GO:0005829">
    <property type="term" value="C:cytosol"/>
    <property type="evidence" value="ECO:0007669"/>
    <property type="project" value="TreeGrafter"/>
</dbReference>
<evidence type="ECO:0000256" key="1">
    <source>
        <dbReference type="ARBA" id="ARBA00001966"/>
    </source>
</evidence>
<organism evidence="10">
    <name type="scientific">Longilinea arvoryzae</name>
    <dbReference type="NCBI Taxonomy" id="360412"/>
    <lineage>
        <taxon>Bacteria</taxon>
        <taxon>Bacillati</taxon>
        <taxon>Chloroflexota</taxon>
        <taxon>Anaerolineae</taxon>
        <taxon>Anaerolineales</taxon>
        <taxon>Anaerolineaceae</taxon>
        <taxon>Longilinea</taxon>
    </lineage>
</organism>
<dbReference type="Gene3D" id="3.80.30.20">
    <property type="entry name" value="tm_1862 like domain"/>
    <property type="match status" value="1"/>
</dbReference>
<dbReference type="GO" id="GO:0046872">
    <property type="term" value="F:metal ion binding"/>
    <property type="evidence" value="ECO:0007669"/>
    <property type="project" value="UniProtKB-KW"/>
</dbReference>
<dbReference type="InterPro" id="IPR006638">
    <property type="entry name" value="Elp3/MiaA/NifB-like_rSAM"/>
</dbReference>
<evidence type="ECO:0000259" key="8">
    <source>
        <dbReference type="PROSITE" id="PS51449"/>
    </source>
</evidence>
<evidence type="ECO:0000256" key="2">
    <source>
        <dbReference type="ARBA" id="ARBA00022485"/>
    </source>
</evidence>
<dbReference type="SUPFAM" id="SSF102114">
    <property type="entry name" value="Radical SAM enzymes"/>
    <property type="match status" value="1"/>
</dbReference>
<dbReference type="PANTHER" id="PTHR43020:SF2">
    <property type="entry name" value="MITOCHONDRIAL TRNA METHYLTHIOTRANSFERASE CDK5RAP1"/>
    <property type="match status" value="1"/>
</dbReference>
<dbReference type="InterPro" id="IPR005839">
    <property type="entry name" value="Methylthiotransferase"/>
</dbReference>
<dbReference type="EMBL" id="DF967972">
    <property type="protein sequence ID" value="GAP12452.1"/>
    <property type="molecule type" value="Genomic_DNA"/>
</dbReference>
<keyword evidence="7" id="KW-0411">Iron-sulfur</keyword>
<comment type="cofactor">
    <cofactor evidence="1">
        <name>[4Fe-4S] cluster</name>
        <dbReference type="ChEBI" id="CHEBI:49883"/>
    </cofactor>
</comment>
<dbReference type="SMART" id="SM00729">
    <property type="entry name" value="Elp3"/>
    <property type="match status" value="1"/>
</dbReference>
<feature type="domain" description="Radical SAM core" evidence="9">
    <location>
        <begin position="133"/>
        <end position="364"/>
    </location>
</feature>
<dbReference type="PROSITE" id="PS01278">
    <property type="entry name" value="MTTASE_RADICAL"/>
    <property type="match status" value="1"/>
</dbReference>
<evidence type="ECO:0000256" key="6">
    <source>
        <dbReference type="ARBA" id="ARBA00023004"/>
    </source>
</evidence>
<dbReference type="SFLD" id="SFLDS00029">
    <property type="entry name" value="Radical_SAM"/>
    <property type="match status" value="1"/>
</dbReference>
<evidence type="ECO:0000313" key="11">
    <source>
        <dbReference type="Proteomes" id="UP000055060"/>
    </source>
</evidence>
<proteinExistence type="predicted"/>
<evidence type="ECO:0000259" key="9">
    <source>
        <dbReference type="PROSITE" id="PS51918"/>
    </source>
</evidence>
<keyword evidence="5" id="KW-0479">Metal-binding</keyword>
<keyword evidence="2" id="KW-0004">4Fe-4S</keyword>
<dbReference type="Pfam" id="PF00919">
    <property type="entry name" value="UPF0004"/>
    <property type="match status" value="1"/>
</dbReference>
<dbReference type="FunFam" id="3.80.30.20:FF:000001">
    <property type="entry name" value="tRNA-2-methylthio-N(6)-dimethylallyladenosine synthase 2"/>
    <property type="match status" value="1"/>
</dbReference>
<evidence type="ECO:0000256" key="5">
    <source>
        <dbReference type="ARBA" id="ARBA00022723"/>
    </source>
</evidence>
<dbReference type="CDD" id="cd01335">
    <property type="entry name" value="Radical_SAM"/>
    <property type="match status" value="1"/>
</dbReference>
<keyword evidence="6" id="KW-0408">Iron</keyword>
<dbReference type="PANTHER" id="PTHR43020">
    <property type="entry name" value="CDK5 REGULATORY SUBUNIT-ASSOCIATED PROTEIN 1"/>
    <property type="match status" value="1"/>
</dbReference>
<evidence type="ECO:0000256" key="7">
    <source>
        <dbReference type="ARBA" id="ARBA00023014"/>
    </source>
</evidence>
<dbReference type="InterPro" id="IPR038135">
    <property type="entry name" value="Methylthiotransferase_N_sf"/>
</dbReference>
<dbReference type="STRING" id="360412.LARV_00187"/>
<dbReference type="Gene3D" id="3.40.50.12160">
    <property type="entry name" value="Methylthiotransferase, N-terminal domain"/>
    <property type="match status" value="1"/>
</dbReference>
<dbReference type="PROSITE" id="PS51918">
    <property type="entry name" value="RADICAL_SAM"/>
    <property type="match status" value="1"/>
</dbReference>
<dbReference type="NCBIfam" id="TIGR00089">
    <property type="entry name" value="MiaB/RimO family radical SAM methylthiotransferase"/>
    <property type="match status" value="1"/>
</dbReference>
<gene>
    <name evidence="10" type="ORF">LARV_00187</name>
</gene>
<dbReference type="SFLD" id="SFLDG01082">
    <property type="entry name" value="B12-binding_domain_containing"/>
    <property type="match status" value="1"/>
</dbReference>
<dbReference type="Proteomes" id="UP000055060">
    <property type="component" value="Unassembled WGS sequence"/>
</dbReference>
<sequence>MNVADSQRVASALEHLGYHDTPRPDDADVIVMNTCVVRQSAEDKAYGRLSSLRPLKEKKPGLVINLMGCLVGVKGSERLKARLPYVDVFSPPSDPGPLIAYLTQGQAQELEQRETVRRYAWMDGDLMLPASERGQQVSAFIPIVLGCSHACTYCIIPYRRGGEISRPPEEILSEAHALVAQGVKEITLLGQIVDRYGKDHPEYPTLAGLLTRLNAIDGLERVRFLTSHPNWMTDELLDAVASLPKIMPHIEVPIQAGDDQVLESMHRGYTVQQYRDLVARLRARIPNVSIATDIIVGFCGETAEQFEHTYELLADLKLDVAHLARYSPRTGTFSARRLADDVPDAEKWERFRRLEALQEGIAGEIHARYLSQATTVLFEEKVKNRWKGRTPTNKLVFVESDADLRSKVLPVHITWTGPWSMQGRVVDPVLERN</sequence>
<name>A0A0S7BCP8_9CHLR</name>
<dbReference type="InterPro" id="IPR007197">
    <property type="entry name" value="rSAM"/>
</dbReference>
<dbReference type="Pfam" id="PF04055">
    <property type="entry name" value="Radical_SAM"/>
    <property type="match status" value="1"/>
</dbReference>
<dbReference type="InterPro" id="IPR013848">
    <property type="entry name" value="Methylthiotransferase_N"/>
</dbReference>
<dbReference type="GO" id="GO:0035597">
    <property type="term" value="F:tRNA-2-methylthio-N(6)-dimethylallyladenosine(37) synthase activity"/>
    <property type="evidence" value="ECO:0007669"/>
    <property type="project" value="TreeGrafter"/>
</dbReference>
<keyword evidence="3 10" id="KW-0808">Transferase</keyword>
<accession>A0A0S7BCP8</accession>
<dbReference type="PROSITE" id="PS51449">
    <property type="entry name" value="MTTASE_N"/>
    <property type="match status" value="1"/>
</dbReference>
<dbReference type="InterPro" id="IPR020612">
    <property type="entry name" value="Methylthiotransferase_CS"/>
</dbReference>
<dbReference type="GO" id="GO:0051539">
    <property type="term" value="F:4 iron, 4 sulfur cluster binding"/>
    <property type="evidence" value="ECO:0007669"/>
    <property type="project" value="UniProtKB-KW"/>
</dbReference>
<feature type="domain" description="MTTase N-terminal" evidence="8">
    <location>
        <begin position="1"/>
        <end position="107"/>
    </location>
</feature>
<dbReference type="InterPro" id="IPR023404">
    <property type="entry name" value="rSAM_horseshoe"/>
</dbReference>
<protein>
    <submittedName>
        <fullName evidence="10">tRNA-i(6)A37 thiotransferase enzyme MiaB</fullName>
    </submittedName>
</protein>
<evidence type="ECO:0000313" key="10">
    <source>
        <dbReference type="EMBL" id="GAP12452.1"/>
    </source>
</evidence>